<dbReference type="EMBL" id="AUZJ01000073">
    <property type="protein sequence ID" value="ERF59353.1"/>
    <property type="molecule type" value="Genomic_DNA"/>
</dbReference>
<gene>
    <name evidence="1" type="ORF">HMPREF1325_0364</name>
</gene>
<dbReference type="PATRIC" id="fig|1125725.3.peg.2694"/>
<dbReference type="AlphaFoldDB" id="U1FHZ3"/>
<name>U1FHZ3_TRESO</name>
<dbReference type="Proteomes" id="UP000016412">
    <property type="component" value="Unassembled WGS sequence"/>
</dbReference>
<proteinExistence type="predicted"/>
<accession>U1FHZ3</accession>
<protein>
    <submittedName>
        <fullName evidence="1">Uncharacterized protein</fullName>
    </submittedName>
</protein>
<sequence>MGAGSPRLSVLYPNEGVVRLSVPPYKGVRFCCKRGVCIS</sequence>
<comment type="caution">
    <text evidence="1">The sequence shown here is derived from an EMBL/GenBank/DDBJ whole genome shotgun (WGS) entry which is preliminary data.</text>
</comment>
<evidence type="ECO:0000313" key="1">
    <source>
        <dbReference type="EMBL" id="ERF59353.1"/>
    </source>
</evidence>
<evidence type="ECO:0000313" key="2">
    <source>
        <dbReference type="Proteomes" id="UP000016412"/>
    </source>
</evidence>
<organism evidence="1 2">
    <name type="scientific">Treponema socranskii subsp. socranskii VPI DR56BR1116 = ATCC 35536</name>
    <dbReference type="NCBI Taxonomy" id="1125725"/>
    <lineage>
        <taxon>Bacteria</taxon>
        <taxon>Pseudomonadati</taxon>
        <taxon>Spirochaetota</taxon>
        <taxon>Spirochaetia</taxon>
        <taxon>Spirochaetales</taxon>
        <taxon>Treponemataceae</taxon>
        <taxon>Treponema</taxon>
    </lineage>
</organism>
<reference evidence="1 2" key="1">
    <citation type="submission" date="2013-08" db="EMBL/GenBank/DDBJ databases">
        <authorList>
            <person name="Durkin A.S."/>
            <person name="Haft D.R."/>
            <person name="McCorrison J."/>
            <person name="Torralba M."/>
            <person name="Gillis M."/>
            <person name="Haft D.H."/>
            <person name="Methe B."/>
            <person name="Sutton G."/>
            <person name="Nelson K.E."/>
        </authorList>
    </citation>
    <scope>NUCLEOTIDE SEQUENCE [LARGE SCALE GENOMIC DNA]</scope>
    <source>
        <strain evidence="1 2">VPI DR56BR1116</strain>
    </source>
</reference>